<name>K2QCL7_9LACT</name>
<gene>
    <name evidence="1" type="ORF">C426_1419</name>
</gene>
<reference evidence="1 2" key="1">
    <citation type="journal article" date="2012" name="J. Bacteriol.">
        <title>Genome Sequence of the Bacteriocin-Producing Strain Lactococcus garvieae DCC43.</title>
        <authorList>
            <person name="Gabrielsen C."/>
            <person name="Brede D.A."/>
            <person name="Hernandez P.E."/>
            <person name="Nes I.F."/>
            <person name="Diep D.B."/>
        </authorList>
    </citation>
    <scope>NUCLEOTIDE SEQUENCE [LARGE SCALE GENOMIC DNA]</scope>
    <source>
        <strain evidence="1 2">DCC43</strain>
    </source>
</reference>
<dbReference type="Proteomes" id="UP000006787">
    <property type="component" value="Unassembled WGS sequence"/>
</dbReference>
<protein>
    <submittedName>
        <fullName evidence="1">Uncharacterized protein</fullName>
    </submittedName>
</protein>
<proteinExistence type="predicted"/>
<accession>K2QCL7</accession>
<evidence type="ECO:0000313" key="1">
    <source>
        <dbReference type="EMBL" id="EKF51207.1"/>
    </source>
</evidence>
<sequence>MRVNVFRKVNGLTINDDFKQYKSRLLPLKKHSFLDEPEEIQRISNYGGTA</sequence>
<dbReference type="EMBL" id="AMQS01000019">
    <property type="protein sequence ID" value="EKF51207.1"/>
    <property type="molecule type" value="Genomic_DNA"/>
</dbReference>
<dbReference type="AlphaFoldDB" id="K2QCL7"/>
<comment type="caution">
    <text evidence="1">The sequence shown here is derived from an EMBL/GenBank/DDBJ whole genome shotgun (WGS) entry which is preliminary data.</text>
</comment>
<organism evidence="1 2">
    <name type="scientific">Lactococcus garvieae DCC43</name>
    <dbReference type="NCBI Taxonomy" id="1231377"/>
    <lineage>
        <taxon>Bacteria</taxon>
        <taxon>Bacillati</taxon>
        <taxon>Bacillota</taxon>
        <taxon>Bacilli</taxon>
        <taxon>Lactobacillales</taxon>
        <taxon>Streptococcaceae</taxon>
        <taxon>Lactococcus</taxon>
    </lineage>
</organism>
<evidence type="ECO:0000313" key="2">
    <source>
        <dbReference type="Proteomes" id="UP000006787"/>
    </source>
</evidence>